<dbReference type="InterPro" id="IPR041160">
    <property type="entry name" value="LD_cluster2"/>
</dbReference>
<dbReference type="EMBL" id="CP053069">
    <property type="protein sequence ID" value="QJR12115.1"/>
    <property type="molecule type" value="Genomic_DNA"/>
</dbReference>
<evidence type="ECO:0000313" key="1">
    <source>
        <dbReference type="EMBL" id="QJR12115.1"/>
    </source>
</evidence>
<keyword evidence="2" id="KW-1185">Reference proteome</keyword>
<dbReference type="AlphaFoldDB" id="A0A6M4GYK5"/>
<gene>
    <name evidence="1" type="ORF">DSM104443_03199</name>
</gene>
<organism evidence="1 2">
    <name type="scientific">Usitatibacter rugosus</name>
    <dbReference type="NCBI Taxonomy" id="2732067"/>
    <lineage>
        <taxon>Bacteria</taxon>
        <taxon>Pseudomonadati</taxon>
        <taxon>Pseudomonadota</taxon>
        <taxon>Betaproteobacteria</taxon>
        <taxon>Nitrosomonadales</taxon>
        <taxon>Usitatibacteraceae</taxon>
        <taxon>Usitatibacter</taxon>
    </lineage>
</organism>
<protein>
    <submittedName>
        <fullName evidence="1">Uncharacterized protein</fullName>
    </submittedName>
</protein>
<evidence type="ECO:0000313" key="2">
    <source>
        <dbReference type="Proteomes" id="UP000501534"/>
    </source>
</evidence>
<dbReference type="Proteomes" id="UP000501534">
    <property type="component" value="Chromosome"/>
</dbReference>
<name>A0A6M4GYK5_9PROT</name>
<dbReference type="Pfam" id="PF18163">
    <property type="entry name" value="LD_cluster2"/>
    <property type="match status" value="1"/>
</dbReference>
<proteinExistence type="predicted"/>
<reference evidence="1 2" key="1">
    <citation type="submission" date="2020-04" db="EMBL/GenBank/DDBJ databases">
        <title>Usitatibacter rugosus gen. nov., sp. nov. and Usitatibacter palustris sp. nov., novel members of Usitatibacteraceae fam. nov. within the order Nitrosomonadales isolated from soil.</title>
        <authorList>
            <person name="Huber K.J."/>
            <person name="Neumann-Schaal M."/>
            <person name="Geppert A."/>
            <person name="Luckner M."/>
            <person name="Wanner G."/>
            <person name="Overmann J."/>
        </authorList>
    </citation>
    <scope>NUCLEOTIDE SEQUENCE [LARGE SCALE GENOMIC DNA]</scope>
    <source>
        <strain evidence="1 2">0125_3</strain>
    </source>
</reference>
<accession>A0A6M4GYK5</accession>
<sequence length="271" mass="29457">MSRLLESKVVGLSISPSEEAIGLGFDSSEVNRIVLRMIAAFLSQGARVVLGHDWRDDGVMEAVFGFVQRYRSPEVSGGPALVTNVLPWPSRSRLSEDERRAVRGGIEIHEMGRPKEATGDAEVDRVLSLTALRHELTRLVDARVCVGGRRSAYEGTVPGVIEEAAVAFESEVPLYLMGFLRGAASEVIEALRQRSPDQHALHKIGPGISGTRHSPAAMLFGRIGVEDVARINRLTPAENERLFSATTVDEAIDLAIDGIARIPTRKDREGA</sequence>
<dbReference type="KEGG" id="uru:DSM104443_03199"/>
<dbReference type="RefSeq" id="WP_171094028.1">
    <property type="nucleotide sequence ID" value="NZ_CP053069.1"/>
</dbReference>